<evidence type="ECO:0000313" key="2">
    <source>
        <dbReference type="EMBL" id="KUG03095.1"/>
    </source>
</evidence>
<dbReference type="SUPFAM" id="SSF53850">
    <property type="entry name" value="Periplasmic binding protein-like II"/>
    <property type="match status" value="1"/>
</dbReference>
<dbReference type="PROSITE" id="PS51257">
    <property type="entry name" value="PROKAR_LIPOPROTEIN"/>
    <property type="match status" value="1"/>
</dbReference>
<gene>
    <name evidence="2" type="ORF">ASZ90_019506</name>
</gene>
<protein>
    <submittedName>
        <fullName evidence="2">Putative thiamine biosynthesis protein</fullName>
    </submittedName>
</protein>
<name>A0A0W8E337_9ZZZZ</name>
<dbReference type="AlphaFoldDB" id="A0A0W8E337"/>
<dbReference type="Gene3D" id="3.40.190.10">
    <property type="entry name" value="Periplasmic binding protein-like II"/>
    <property type="match status" value="2"/>
</dbReference>
<comment type="caution">
    <text evidence="2">The sequence shown here is derived from an EMBL/GenBank/DDBJ whole genome shotgun (WGS) entry which is preliminary data.</text>
</comment>
<accession>A0A0W8E337</accession>
<proteinExistence type="predicted"/>
<organism evidence="2">
    <name type="scientific">hydrocarbon metagenome</name>
    <dbReference type="NCBI Taxonomy" id="938273"/>
    <lineage>
        <taxon>unclassified sequences</taxon>
        <taxon>metagenomes</taxon>
        <taxon>ecological metagenomes</taxon>
    </lineage>
</organism>
<dbReference type="EMBL" id="LNQE01001894">
    <property type="protein sequence ID" value="KUG03095.1"/>
    <property type="molecule type" value="Genomic_DNA"/>
</dbReference>
<feature type="domain" description="Solute-binding protein family 3/N-terminal" evidence="1">
    <location>
        <begin position="32"/>
        <end position="244"/>
    </location>
</feature>
<dbReference type="PANTHER" id="PTHR30024">
    <property type="entry name" value="ALIPHATIC SULFONATES-BINDING PROTEIN-RELATED"/>
    <property type="match status" value="1"/>
</dbReference>
<dbReference type="SMART" id="SM00062">
    <property type="entry name" value="PBPb"/>
    <property type="match status" value="1"/>
</dbReference>
<reference evidence="2" key="1">
    <citation type="journal article" date="2015" name="Proc. Natl. Acad. Sci. U.S.A.">
        <title>Networks of energetic and metabolic interactions define dynamics in microbial communities.</title>
        <authorList>
            <person name="Embree M."/>
            <person name="Liu J.K."/>
            <person name="Al-Bassam M.M."/>
            <person name="Zengler K."/>
        </authorList>
    </citation>
    <scope>NUCLEOTIDE SEQUENCE</scope>
</reference>
<dbReference type="InterPro" id="IPR015168">
    <property type="entry name" value="SsuA/THI5"/>
</dbReference>
<dbReference type="InterPro" id="IPR001638">
    <property type="entry name" value="Solute-binding_3/MltF_N"/>
</dbReference>
<evidence type="ECO:0000259" key="1">
    <source>
        <dbReference type="SMART" id="SM00062"/>
    </source>
</evidence>
<dbReference type="Pfam" id="PF09084">
    <property type="entry name" value="NMT1"/>
    <property type="match status" value="1"/>
</dbReference>
<sequence>MRKILIGLLIVLCSLSFVGCSQENNTQAPEKTITIGVMPDVESIPFIIAQKNGYFEKEGVKVIIEHFTSAKDRDSALQSGKLDGVITDMVAVLFANEGGINLRMVARTDGNIELMAGKDSGISSTSELKGKDIGMSTNTIMEYSTDKMLEAAGLNPDEVKKVAIPPLPTRLEMLQGGKVTAAILPEPLAGLAVSNGAIVLNSTDQMANKAGAIAFTAKSLEENPEEIMAVLRAYNEAAGYLQKEPATGYIDFVIEEQGFPAEIKDSLRLPEYQQARLPEEHIFLDVVQWMQEKDLIKGTYEYKDLVDERILR</sequence>